<proteinExistence type="predicted"/>
<dbReference type="NCBIfam" id="TIGR02834">
    <property type="entry name" value="spo_ytxC"/>
    <property type="match status" value="1"/>
</dbReference>
<reference evidence="1 2" key="1">
    <citation type="submission" date="2022-10" db="EMBL/GenBank/DDBJ databases">
        <title>Draft genome assembly of moderately radiation resistant bacterium Metabacillus halosaccharovorans.</title>
        <authorList>
            <person name="Pal S."/>
            <person name="Gopinathan A."/>
        </authorList>
    </citation>
    <scope>NUCLEOTIDE SEQUENCE [LARGE SCALE GENOMIC DNA]</scope>
    <source>
        <strain evidence="1 2">VITHBRA001</strain>
    </source>
</reference>
<evidence type="ECO:0000313" key="1">
    <source>
        <dbReference type="EMBL" id="MCV9885149.1"/>
    </source>
</evidence>
<dbReference type="EMBL" id="JAOYEY010000029">
    <property type="protein sequence ID" value="MCV9885149.1"/>
    <property type="molecule type" value="Genomic_DNA"/>
</dbReference>
<dbReference type="InterPro" id="IPR014199">
    <property type="entry name" value="Spore_YtxC"/>
</dbReference>
<evidence type="ECO:0000313" key="2">
    <source>
        <dbReference type="Proteomes" id="UP001526147"/>
    </source>
</evidence>
<accession>A0ABT3DDK0</accession>
<dbReference type="Pfam" id="PF08812">
    <property type="entry name" value="YtxC"/>
    <property type="match status" value="1"/>
</dbReference>
<sequence>MLEILFGSPKEARTMYSIFRSISETALSELQLVNNQCIKITPKSWDITLEQFVIPGLTQFIICHKEQHLIMNMLKELYYFSDEEEQQQILHITQSIIEGEREEIPNVLKLAPREHFVKEALEEFLRPDLYFTYSSFQKFRLQKYLSSLRDYVEIAIEEYKMEQEYQNFIQSLREYLCENESKISRVHLVYDKEYVIYNENKCLISDEDLKTLIDKEFVYKHPMYIDTKLLAPLVSMVPVKISLYANDSIDGMIQTILNIFEERVTIHRLEDFYN</sequence>
<gene>
    <name evidence="1" type="primary">ytxC</name>
    <name evidence="1" type="ORF">OIH86_05745</name>
</gene>
<dbReference type="Proteomes" id="UP001526147">
    <property type="component" value="Unassembled WGS sequence"/>
</dbReference>
<comment type="caution">
    <text evidence="1">The sequence shown here is derived from an EMBL/GenBank/DDBJ whole genome shotgun (WGS) entry which is preliminary data.</text>
</comment>
<keyword evidence="2" id="KW-1185">Reference proteome</keyword>
<name>A0ABT3DDK0_9BACI</name>
<dbReference type="RefSeq" id="WP_264142009.1">
    <property type="nucleotide sequence ID" value="NZ_JAOYEY010000029.1"/>
</dbReference>
<organism evidence="1 2">
    <name type="scientific">Metabacillus halosaccharovorans</name>
    <dbReference type="NCBI Taxonomy" id="930124"/>
    <lineage>
        <taxon>Bacteria</taxon>
        <taxon>Bacillati</taxon>
        <taxon>Bacillota</taxon>
        <taxon>Bacilli</taxon>
        <taxon>Bacillales</taxon>
        <taxon>Bacillaceae</taxon>
        <taxon>Metabacillus</taxon>
    </lineage>
</organism>
<protein>
    <submittedName>
        <fullName evidence="1">Sporulation protein YtxC</fullName>
    </submittedName>
</protein>